<dbReference type="InterPro" id="IPR009836">
    <property type="entry name" value="GRDP-like"/>
</dbReference>
<dbReference type="OrthoDB" id="2684236at2759"/>
<dbReference type="HOGENOM" id="CLU_010103_3_1_1"/>
<evidence type="ECO:0000313" key="2">
    <source>
        <dbReference type="EMBL" id="EAW11409.1"/>
    </source>
</evidence>
<accession>A1CEW0</accession>
<dbReference type="PANTHER" id="PTHR34365:SF7">
    <property type="entry name" value="GLYCINE-RICH DOMAIN-CONTAINING PROTEIN 1"/>
    <property type="match status" value="1"/>
</dbReference>
<dbReference type="Pfam" id="PF07173">
    <property type="entry name" value="GRDP-like"/>
    <property type="match status" value="1"/>
</dbReference>
<dbReference type="VEuPathDB" id="FungiDB:ACLA_091070"/>
<feature type="region of interest" description="Disordered" evidence="1">
    <location>
        <begin position="1"/>
        <end position="35"/>
    </location>
</feature>
<evidence type="ECO:0008006" key="4">
    <source>
        <dbReference type="Google" id="ProtNLM"/>
    </source>
</evidence>
<sequence>MTSDTNTVKNDAGNSEECPSTDQPPQYDQLDEQPLTIPPLNLSCNPGSAVSTTVTGDQCVAHLKFLAALADLRDNIANTDGLFGLCEPSLSEFPEHVEEVHAQVREKRWAVYTARAVDRYAKWWKLCVPRSRSHLRVRDLRDESYNKITEPSQTTPWKRHLLPPLDVLMVWHAHMLNPRAYLEDCIRDGRMEAWAGGFPWVAINDCINDKTLDYDAGAGAKTKFEYTTRCAWDNLHDPLEKLIECPGCGDIISVPWTQGRISLPIHRAFSKFDGFADKKFSAKCPKCKLEINHERLRVKKFRKDVLALLVDKLPMPGTLYNLQAVPESINGRRRHEQQMTFPNRFVKVLGNYLLDYTDARQDRCATVSQLRDKLESKLKDRQVMRQANDSGSQTMLLRGEKVAFRRMMSHYWDNTGPFALDLVGAVIRQGTFVQKMDNIDWLHSPTVMATMGRLIRKYQVFFQIMVDNPRRMAVPTLDVDLAWHTHQLAPGRYFQYSVHHSKKQSRFATFIDHDDKVDEGKLSEGFEWTSRAYKNLTDGEIYSECTCWYCEAIRAPDLRSGPFVSSKTAKAREAAATLHDRPDISPDPEKNPHISAHNSVRAETKDAALGVDARKLTTLRLRLNYEKACRRAERRNRKLGKTDDQKQRSSAADPGMYPVPIYWGVPVYIPYYGPYMCDPGVHPDAYVSNPGCMSFVGGADGNCAAGTCGGGVAAGGCGGMGGACSGGGGDGGGAGGGCGGGGGGGGGGCGGGGGGGGGGCGGGGS</sequence>
<dbReference type="AlphaFoldDB" id="A1CEW0"/>
<protein>
    <recommendedName>
        <fullName evidence="4">Alpha-ketoglutarate-dependent sulfonate dioxygenase</fullName>
    </recommendedName>
</protein>
<dbReference type="RefSeq" id="XP_001272835.1">
    <property type="nucleotide sequence ID" value="XM_001272834.1"/>
</dbReference>
<feature type="region of interest" description="Disordered" evidence="1">
    <location>
        <begin position="576"/>
        <end position="595"/>
    </location>
</feature>
<gene>
    <name evidence="2" type="ORF">ACLA_091070</name>
</gene>
<evidence type="ECO:0000256" key="1">
    <source>
        <dbReference type="SAM" id="MobiDB-lite"/>
    </source>
</evidence>
<dbReference type="eggNOG" id="ENOG502RYJ5">
    <property type="taxonomic scope" value="Eukaryota"/>
</dbReference>
<dbReference type="EMBL" id="DS027052">
    <property type="protein sequence ID" value="EAW11409.1"/>
    <property type="molecule type" value="Genomic_DNA"/>
</dbReference>
<reference evidence="2 3" key="1">
    <citation type="journal article" date="2008" name="PLoS Genet.">
        <title>Genomic islands in the pathogenic filamentous fungus Aspergillus fumigatus.</title>
        <authorList>
            <person name="Fedorova N.D."/>
            <person name="Khaldi N."/>
            <person name="Joardar V.S."/>
            <person name="Maiti R."/>
            <person name="Amedeo P."/>
            <person name="Anderson M.J."/>
            <person name="Crabtree J."/>
            <person name="Silva J.C."/>
            <person name="Badger J.H."/>
            <person name="Albarraq A."/>
            <person name="Angiuoli S."/>
            <person name="Bussey H."/>
            <person name="Bowyer P."/>
            <person name="Cotty P.J."/>
            <person name="Dyer P.S."/>
            <person name="Egan A."/>
            <person name="Galens K."/>
            <person name="Fraser-Liggett C.M."/>
            <person name="Haas B.J."/>
            <person name="Inman J.M."/>
            <person name="Kent R."/>
            <person name="Lemieux S."/>
            <person name="Malavazi I."/>
            <person name="Orvis J."/>
            <person name="Roemer T."/>
            <person name="Ronning C.M."/>
            <person name="Sundaram J.P."/>
            <person name="Sutton G."/>
            <person name="Turner G."/>
            <person name="Venter J.C."/>
            <person name="White O.R."/>
            <person name="Whitty B.R."/>
            <person name="Youngman P."/>
            <person name="Wolfe K.H."/>
            <person name="Goldman G.H."/>
            <person name="Wortman J.R."/>
            <person name="Jiang B."/>
            <person name="Denning D.W."/>
            <person name="Nierman W.C."/>
        </authorList>
    </citation>
    <scope>NUCLEOTIDE SEQUENCE [LARGE SCALE GENOMIC DNA]</scope>
    <source>
        <strain evidence="3">ATCC 1007 / CBS 513.65 / DSM 816 / NCTC 3887 / NRRL 1</strain>
    </source>
</reference>
<dbReference type="Proteomes" id="UP000006701">
    <property type="component" value="Unassembled WGS sequence"/>
</dbReference>
<feature type="compositionally biased region" description="Polar residues" evidence="1">
    <location>
        <begin position="1"/>
        <end position="26"/>
    </location>
</feature>
<feature type="compositionally biased region" description="Basic and acidic residues" evidence="1">
    <location>
        <begin position="576"/>
        <end position="592"/>
    </location>
</feature>
<keyword evidence="3" id="KW-1185">Reference proteome</keyword>
<dbReference type="OMA" id="YCEAIRA"/>
<dbReference type="STRING" id="344612.A1CEW0"/>
<evidence type="ECO:0000313" key="3">
    <source>
        <dbReference type="Proteomes" id="UP000006701"/>
    </source>
</evidence>
<name>A1CEW0_ASPCL</name>
<dbReference type="KEGG" id="act:ACLA_091070"/>
<dbReference type="PANTHER" id="PTHR34365">
    <property type="entry name" value="ENOLASE (DUF1399)"/>
    <property type="match status" value="1"/>
</dbReference>
<proteinExistence type="predicted"/>
<feature type="region of interest" description="Disordered" evidence="1">
    <location>
        <begin position="634"/>
        <end position="655"/>
    </location>
</feature>
<dbReference type="GeneID" id="4704975"/>
<organism evidence="2 3">
    <name type="scientific">Aspergillus clavatus (strain ATCC 1007 / CBS 513.65 / DSM 816 / NCTC 3887 / NRRL 1 / QM 1276 / 107)</name>
    <dbReference type="NCBI Taxonomy" id="344612"/>
    <lineage>
        <taxon>Eukaryota</taxon>
        <taxon>Fungi</taxon>
        <taxon>Dikarya</taxon>
        <taxon>Ascomycota</taxon>
        <taxon>Pezizomycotina</taxon>
        <taxon>Eurotiomycetes</taxon>
        <taxon>Eurotiomycetidae</taxon>
        <taxon>Eurotiales</taxon>
        <taxon>Aspergillaceae</taxon>
        <taxon>Aspergillus</taxon>
        <taxon>Aspergillus subgen. Fumigati</taxon>
    </lineage>
</organism>